<dbReference type="Proteomes" id="UP001183824">
    <property type="component" value="Unassembled WGS sequence"/>
</dbReference>
<protein>
    <submittedName>
        <fullName evidence="1">Uncharacterized protein</fullName>
    </submittedName>
</protein>
<dbReference type="EMBL" id="JAVREZ010000026">
    <property type="protein sequence ID" value="MDT0487271.1"/>
    <property type="molecule type" value="Genomic_DNA"/>
</dbReference>
<proteinExistence type="predicted"/>
<sequence>MSDYYDLFLTVDLPPDLPDPVLLELRWLLGQADMPTEVKSTDWESWGSPWQAFGGGSASHSFGGADVSLLVRATDRPNSDGSAAWALTVRTCVHEDDFGVTMDVVGWLLQHATTQGWVGFVRDSGLGQVQHLVRHEDGFDLVDVRPAGQPRRVPWSSPWTSTA</sequence>
<reference evidence="2" key="1">
    <citation type="submission" date="2023-07" db="EMBL/GenBank/DDBJ databases">
        <title>30 novel species of actinomycetes from the DSMZ collection.</title>
        <authorList>
            <person name="Nouioui I."/>
        </authorList>
    </citation>
    <scope>NUCLEOTIDE SEQUENCE [LARGE SCALE GENOMIC DNA]</scope>
    <source>
        <strain evidence="2">DSM 41640</strain>
    </source>
</reference>
<keyword evidence="2" id="KW-1185">Reference proteome</keyword>
<gene>
    <name evidence="1" type="ORF">RNB18_45165</name>
</gene>
<accession>A0ABU2VNV0</accession>
<evidence type="ECO:0000313" key="1">
    <source>
        <dbReference type="EMBL" id="MDT0487271.1"/>
    </source>
</evidence>
<organism evidence="1 2">
    <name type="scientific">Streptomyces doebereineriae</name>
    <dbReference type="NCBI Taxonomy" id="3075528"/>
    <lineage>
        <taxon>Bacteria</taxon>
        <taxon>Bacillati</taxon>
        <taxon>Actinomycetota</taxon>
        <taxon>Actinomycetes</taxon>
        <taxon>Kitasatosporales</taxon>
        <taxon>Streptomycetaceae</taxon>
        <taxon>Streptomyces</taxon>
    </lineage>
</organism>
<evidence type="ECO:0000313" key="2">
    <source>
        <dbReference type="Proteomes" id="UP001183824"/>
    </source>
</evidence>
<comment type="caution">
    <text evidence="1">The sequence shown here is derived from an EMBL/GenBank/DDBJ whole genome shotgun (WGS) entry which is preliminary data.</text>
</comment>
<name>A0ABU2VNV0_9ACTN</name>